<dbReference type="Proteomes" id="UP000306790">
    <property type="component" value="Unassembled WGS sequence"/>
</dbReference>
<dbReference type="EMBL" id="QFVP01000001">
    <property type="protein sequence ID" value="THE42887.1"/>
    <property type="molecule type" value="Genomic_DNA"/>
</dbReference>
<reference evidence="1 2" key="1">
    <citation type="submission" date="2018-05" db="EMBL/GenBank/DDBJ databases">
        <title>Isolation and genomic analyses of lactose-positive bacteria from faecal samples of preterm neonates.</title>
        <authorList>
            <person name="Chen Y."/>
            <person name="Brook T.C."/>
            <person name="O'Neill I."/>
            <person name="Soe C.Z."/>
            <person name="Hall L.J."/>
            <person name="Hoyles L."/>
        </authorList>
    </citation>
    <scope>NUCLEOTIDE SEQUENCE [LARGE SCALE GENOMIC DNA]</scope>
    <source>
        <strain evidence="1 2">P080C CL</strain>
    </source>
</reference>
<proteinExistence type="predicted"/>
<keyword evidence="2" id="KW-1185">Reference proteome</keyword>
<organism evidence="1 2">
    <name type="scientific">Citrobacter murliniae</name>
    <dbReference type="NCBI Taxonomy" id="67829"/>
    <lineage>
        <taxon>Bacteria</taxon>
        <taxon>Pseudomonadati</taxon>
        <taxon>Pseudomonadota</taxon>
        <taxon>Gammaproteobacteria</taxon>
        <taxon>Enterobacterales</taxon>
        <taxon>Enterobacteriaceae</taxon>
        <taxon>Citrobacter</taxon>
        <taxon>Citrobacter freundii complex</taxon>
    </lineage>
</organism>
<accession>A0ABY2Q1M5</accession>
<name>A0ABY2Q1M5_9ENTR</name>
<evidence type="ECO:0000313" key="2">
    <source>
        <dbReference type="Proteomes" id="UP000306790"/>
    </source>
</evidence>
<protein>
    <submittedName>
        <fullName evidence="1">L-asparaginase</fullName>
    </submittedName>
</protein>
<gene>
    <name evidence="1" type="ORF">DJ535_01235</name>
</gene>
<evidence type="ECO:0000313" key="1">
    <source>
        <dbReference type="EMBL" id="THE42887.1"/>
    </source>
</evidence>
<comment type="caution">
    <text evidence="1">The sequence shown here is derived from an EMBL/GenBank/DDBJ whole genome shotgun (WGS) entry which is preliminary data.</text>
</comment>
<sequence>MFLASLNLGSARNPHVLRVRSGCCALSMFKLAATITPNRAVLAQITKTHL</sequence>